<keyword evidence="8" id="KW-0067">ATP-binding</keyword>
<dbReference type="SMART" id="SM00304">
    <property type="entry name" value="HAMP"/>
    <property type="match status" value="1"/>
</dbReference>
<keyword evidence="11" id="KW-1133">Transmembrane helix</keyword>
<protein>
    <recommendedName>
        <fullName evidence="3">histidine kinase</fullName>
        <ecNumber evidence="3">2.7.13.3</ecNumber>
    </recommendedName>
</protein>
<dbReference type="EMBL" id="QNSE01000007">
    <property type="protein sequence ID" value="RBP83113.1"/>
    <property type="molecule type" value="Genomic_DNA"/>
</dbReference>
<dbReference type="SMART" id="SM00387">
    <property type="entry name" value="HATPase_c"/>
    <property type="match status" value="1"/>
</dbReference>
<name>A0A366J831_9GAMM</name>
<organism evidence="14 15">
    <name type="scientific">Marinomonas rhizomae</name>
    <dbReference type="NCBI Taxonomy" id="491948"/>
    <lineage>
        <taxon>Bacteria</taxon>
        <taxon>Pseudomonadati</taxon>
        <taxon>Pseudomonadota</taxon>
        <taxon>Gammaproteobacteria</taxon>
        <taxon>Oceanospirillales</taxon>
        <taxon>Oceanospirillaceae</taxon>
        <taxon>Marinomonas</taxon>
    </lineage>
</organism>
<feature type="coiled-coil region" evidence="10">
    <location>
        <begin position="373"/>
        <end position="407"/>
    </location>
</feature>
<evidence type="ECO:0000256" key="1">
    <source>
        <dbReference type="ARBA" id="ARBA00000085"/>
    </source>
</evidence>
<evidence type="ECO:0000256" key="4">
    <source>
        <dbReference type="ARBA" id="ARBA00022553"/>
    </source>
</evidence>
<dbReference type="InterPro" id="IPR005467">
    <property type="entry name" value="His_kinase_dom"/>
</dbReference>
<dbReference type="InterPro" id="IPR003660">
    <property type="entry name" value="HAMP_dom"/>
</dbReference>
<dbReference type="PROSITE" id="PS50109">
    <property type="entry name" value="HIS_KIN"/>
    <property type="match status" value="1"/>
</dbReference>
<dbReference type="GO" id="GO:0016020">
    <property type="term" value="C:membrane"/>
    <property type="evidence" value="ECO:0007669"/>
    <property type="project" value="UniProtKB-SubCell"/>
</dbReference>
<dbReference type="PANTHER" id="PTHR43065:SF46">
    <property type="entry name" value="C4-DICARBOXYLATE TRANSPORT SENSOR PROTEIN DCTB"/>
    <property type="match status" value="1"/>
</dbReference>
<dbReference type="PANTHER" id="PTHR43065">
    <property type="entry name" value="SENSOR HISTIDINE KINASE"/>
    <property type="match status" value="1"/>
</dbReference>
<feature type="transmembrane region" description="Helical" evidence="11">
    <location>
        <begin position="20"/>
        <end position="41"/>
    </location>
</feature>
<dbReference type="EC" id="2.7.13.3" evidence="3"/>
<dbReference type="AlphaFoldDB" id="A0A366J831"/>
<dbReference type="InterPro" id="IPR003594">
    <property type="entry name" value="HATPase_dom"/>
</dbReference>
<comment type="catalytic activity">
    <reaction evidence="1">
        <text>ATP + protein L-histidine = ADP + protein N-phospho-L-histidine.</text>
        <dbReference type="EC" id="2.7.13.3"/>
    </reaction>
</comment>
<dbReference type="InterPro" id="IPR003661">
    <property type="entry name" value="HisK_dim/P_dom"/>
</dbReference>
<keyword evidence="11" id="KW-0812">Transmembrane</keyword>
<evidence type="ECO:0000256" key="5">
    <source>
        <dbReference type="ARBA" id="ARBA00022679"/>
    </source>
</evidence>
<keyword evidence="5" id="KW-0808">Transferase</keyword>
<comment type="subcellular location">
    <subcellularLocation>
        <location evidence="2">Membrane</location>
    </subcellularLocation>
</comment>
<keyword evidence="15" id="KW-1185">Reference proteome</keyword>
<accession>A0A366J831</accession>
<evidence type="ECO:0000256" key="3">
    <source>
        <dbReference type="ARBA" id="ARBA00012438"/>
    </source>
</evidence>
<reference evidence="14 15" key="1">
    <citation type="submission" date="2018-06" db="EMBL/GenBank/DDBJ databases">
        <title>Genomic Encyclopedia of Type Strains, Phase III (KMG-III): the genomes of soil and plant-associated and newly described type strains.</title>
        <authorList>
            <person name="Whitman W."/>
        </authorList>
    </citation>
    <scope>NUCLEOTIDE SEQUENCE [LARGE SCALE GENOMIC DNA]</scope>
    <source>
        <strain evidence="14 15">CECT 7377</strain>
    </source>
</reference>
<keyword evidence="6" id="KW-0547">Nucleotide-binding</keyword>
<dbReference type="Gene3D" id="1.10.287.130">
    <property type="match status" value="1"/>
</dbReference>
<evidence type="ECO:0000259" key="12">
    <source>
        <dbReference type="PROSITE" id="PS50109"/>
    </source>
</evidence>
<proteinExistence type="predicted"/>
<keyword evidence="10" id="KW-0175">Coiled coil</keyword>
<feature type="domain" description="Histidine kinase" evidence="12">
    <location>
        <begin position="416"/>
        <end position="629"/>
    </location>
</feature>
<comment type="caution">
    <text evidence="14">The sequence shown here is derived from an EMBL/GenBank/DDBJ whole genome shotgun (WGS) entry which is preliminary data.</text>
</comment>
<dbReference type="Pfam" id="PF02518">
    <property type="entry name" value="HATPase_c"/>
    <property type="match status" value="1"/>
</dbReference>
<evidence type="ECO:0000313" key="14">
    <source>
        <dbReference type="EMBL" id="RBP83113.1"/>
    </source>
</evidence>
<keyword evidence="11" id="KW-0472">Membrane</keyword>
<dbReference type="InterPro" id="IPR038188">
    <property type="entry name" value="TorS_sensor_sf"/>
</dbReference>
<evidence type="ECO:0000259" key="13">
    <source>
        <dbReference type="PROSITE" id="PS50885"/>
    </source>
</evidence>
<dbReference type="CDD" id="cd00082">
    <property type="entry name" value="HisKA"/>
    <property type="match status" value="1"/>
</dbReference>
<dbReference type="InterPro" id="IPR036097">
    <property type="entry name" value="HisK_dim/P_sf"/>
</dbReference>
<dbReference type="SUPFAM" id="SSF55874">
    <property type="entry name" value="ATPase domain of HSP90 chaperone/DNA topoisomerase II/histidine kinase"/>
    <property type="match status" value="1"/>
</dbReference>
<keyword evidence="7 14" id="KW-0418">Kinase</keyword>
<dbReference type="InterPro" id="IPR004358">
    <property type="entry name" value="Sig_transdc_His_kin-like_C"/>
</dbReference>
<dbReference type="InterPro" id="IPR036890">
    <property type="entry name" value="HATPase_C_sf"/>
</dbReference>
<evidence type="ECO:0000313" key="15">
    <source>
        <dbReference type="Proteomes" id="UP000252792"/>
    </source>
</evidence>
<evidence type="ECO:0000256" key="2">
    <source>
        <dbReference type="ARBA" id="ARBA00004370"/>
    </source>
</evidence>
<evidence type="ECO:0000256" key="8">
    <source>
        <dbReference type="ARBA" id="ARBA00022840"/>
    </source>
</evidence>
<feature type="domain" description="HAMP" evidence="13">
    <location>
        <begin position="323"/>
        <end position="375"/>
    </location>
</feature>
<dbReference type="RefSeq" id="WP_113916671.1">
    <property type="nucleotide sequence ID" value="NZ_QNSE01000007.1"/>
</dbReference>
<keyword evidence="9" id="KW-0902">Two-component regulatory system</keyword>
<dbReference type="Gene3D" id="6.10.340.10">
    <property type="match status" value="1"/>
</dbReference>
<dbReference type="SUPFAM" id="SSF47384">
    <property type="entry name" value="Homodimeric domain of signal transducing histidine kinase"/>
    <property type="match status" value="1"/>
</dbReference>
<keyword evidence="4" id="KW-0597">Phosphoprotein</keyword>
<evidence type="ECO:0000256" key="10">
    <source>
        <dbReference type="SAM" id="Coils"/>
    </source>
</evidence>
<dbReference type="SUPFAM" id="SSF158472">
    <property type="entry name" value="HAMP domain-like"/>
    <property type="match status" value="1"/>
</dbReference>
<feature type="transmembrane region" description="Helical" evidence="11">
    <location>
        <begin position="302"/>
        <end position="321"/>
    </location>
</feature>
<dbReference type="Gene3D" id="1.20.58.920">
    <property type="match status" value="1"/>
</dbReference>
<evidence type="ECO:0000256" key="6">
    <source>
        <dbReference type="ARBA" id="ARBA00022741"/>
    </source>
</evidence>
<evidence type="ECO:0000256" key="9">
    <source>
        <dbReference type="ARBA" id="ARBA00023012"/>
    </source>
</evidence>
<dbReference type="PROSITE" id="PS50885">
    <property type="entry name" value="HAMP"/>
    <property type="match status" value="1"/>
</dbReference>
<dbReference type="GO" id="GO:0005524">
    <property type="term" value="F:ATP binding"/>
    <property type="evidence" value="ECO:0007669"/>
    <property type="project" value="UniProtKB-KW"/>
</dbReference>
<evidence type="ECO:0000256" key="7">
    <source>
        <dbReference type="ARBA" id="ARBA00022777"/>
    </source>
</evidence>
<dbReference type="Gene3D" id="3.30.565.10">
    <property type="entry name" value="Histidine kinase-like ATPase, C-terminal domain"/>
    <property type="match status" value="1"/>
</dbReference>
<sequence>MGIPSFSWLRNIGIGGRLFLAFVLISSITIVASGMATNTYLQLSDRLLLLKQQDIPGLDAAARLNDKSRQIVATAPLLVTSDSSVARAKAMRELSSAIREMDSLMRNLPDYNRYFLELITQISNSLTLLNQSVERREVIRQELAKHSLFIFPLFQDIIHQVDQVHHTPELEEVLHRLYYFSGLIEKVSNDTSFNELDYTFLRLEKLGDDIAEYLNLLPQVPASLQESLFDLLIMSSRQGQFFQLKNEELDLLYQQSFLLENSQQHIQQLAAQINQYTNNTNTSIRGSLERAIKSIRGSIRSILLLSLISLSIACAISWFYVRRNVLQRIIELQQNMRAIASSQLDTKIRIAGHDEVSSMARDLQYFQKTAIEVEQTNQTLAAEIEERVAAEAQLKAAQNELVQAGKLAALGKLGVGITHEINQPLTAIASHLHTAGRHMEKEQVDKAQISLQKISQLLIKITRITKHLKAFARVAGTELTPVCLDTVIRDAIELMSSQIADQDCQLDYQISTSPLYVLAEPIRLEQVMVNLISNAVDALSSATLKQLSIDVYEQNNKVIIDVSDTGIGIEEGQIEQIFDPFFTQKEVGQGLGLGLSISYNIVQDFGGQIRVSSTPETGSRFTLELAKAVQ</sequence>
<evidence type="ECO:0000256" key="11">
    <source>
        <dbReference type="SAM" id="Phobius"/>
    </source>
</evidence>
<dbReference type="OrthoDB" id="1931120at2"/>
<dbReference type="GO" id="GO:0000155">
    <property type="term" value="F:phosphorelay sensor kinase activity"/>
    <property type="evidence" value="ECO:0007669"/>
    <property type="project" value="InterPro"/>
</dbReference>
<dbReference type="PRINTS" id="PR00344">
    <property type="entry name" value="BCTRLSENSOR"/>
</dbReference>
<dbReference type="Proteomes" id="UP000252792">
    <property type="component" value="Unassembled WGS sequence"/>
</dbReference>
<dbReference type="Pfam" id="PF00672">
    <property type="entry name" value="HAMP"/>
    <property type="match status" value="1"/>
</dbReference>
<gene>
    <name evidence="14" type="ORF">DFP80_10781</name>
</gene>